<dbReference type="NCBIfam" id="NF033807">
    <property type="entry name" value="CopL_fam"/>
    <property type="match status" value="1"/>
</dbReference>
<dbReference type="EMBL" id="CP104694">
    <property type="protein sequence ID" value="UXI66044.1"/>
    <property type="molecule type" value="Genomic_DNA"/>
</dbReference>
<organism evidence="3 4">
    <name type="scientific">Tahibacter amnicola</name>
    <dbReference type="NCBI Taxonomy" id="2976241"/>
    <lineage>
        <taxon>Bacteria</taxon>
        <taxon>Pseudomonadati</taxon>
        <taxon>Pseudomonadota</taxon>
        <taxon>Gammaproteobacteria</taxon>
        <taxon>Lysobacterales</taxon>
        <taxon>Rhodanobacteraceae</taxon>
        <taxon>Tahibacter</taxon>
    </lineage>
</organism>
<feature type="region of interest" description="Disordered" evidence="1">
    <location>
        <begin position="45"/>
        <end position="72"/>
    </location>
</feature>
<gene>
    <name evidence="3" type="ORF">N4264_14925</name>
</gene>
<name>A0ABY6B830_9GAMM</name>
<feature type="chain" id="PRO_5047430024" evidence="2">
    <location>
        <begin position="27"/>
        <end position="133"/>
    </location>
</feature>
<dbReference type="InterPro" id="IPR048034">
    <property type="entry name" value="CopL-like"/>
</dbReference>
<evidence type="ECO:0000256" key="2">
    <source>
        <dbReference type="SAM" id="SignalP"/>
    </source>
</evidence>
<keyword evidence="4" id="KW-1185">Reference proteome</keyword>
<proteinExistence type="predicted"/>
<dbReference type="Proteomes" id="UP001064632">
    <property type="component" value="Chromosome"/>
</dbReference>
<dbReference type="RefSeq" id="WP_261693030.1">
    <property type="nucleotide sequence ID" value="NZ_CP104694.1"/>
</dbReference>
<evidence type="ECO:0000256" key="1">
    <source>
        <dbReference type="SAM" id="MobiDB-lite"/>
    </source>
</evidence>
<protein>
    <submittedName>
        <fullName evidence="3">CopL family metal-binding regulatory protein</fullName>
    </submittedName>
</protein>
<sequence>MNRILLRLLLVISLVMNGVMAPWAMAGGPRSSHHHAEMVAQVSADDGSDCHHGAGHDNAAPQLDHTGHGNGKASTDRSCCDGSTCTCGCLFSPLLARFAMELPFIAWACEPTAEPSTHALVSRAFPPFRPPSV</sequence>
<keyword evidence="2" id="KW-0732">Signal</keyword>
<reference evidence="3" key="1">
    <citation type="submission" date="2022-09" db="EMBL/GenBank/DDBJ databases">
        <title>Tahibacter sp. nov., isolated from a fresh water.</title>
        <authorList>
            <person name="Baek J.H."/>
            <person name="Lee J.K."/>
            <person name="Kim J.M."/>
            <person name="Jeon C.O."/>
        </authorList>
    </citation>
    <scope>NUCLEOTIDE SEQUENCE</scope>
    <source>
        <strain evidence="3">W38</strain>
    </source>
</reference>
<feature type="signal peptide" evidence="2">
    <location>
        <begin position="1"/>
        <end position="26"/>
    </location>
</feature>
<accession>A0ABY6B830</accession>
<evidence type="ECO:0000313" key="3">
    <source>
        <dbReference type="EMBL" id="UXI66044.1"/>
    </source>
</evidence>
<evidence type="ECO:0000313" key="4">
    <source>
        <dbReference type="Proteomes" id="UP001064632"/>
    </source>
</evidence>